<dbReference type="Gene3D" id="1.10.287.1130">
    <property type="entry name" value="CytochromE C oxidase copper chaperone"/>
    <property type="match status" value="1"/>
</dbReference>
<proteinExistence type="inferred from homology"/>
<comment type="similarity">
    <text evidence="2">Belongs to the COX17 family.</text>
</comment>
<keyword evidence="7" id="KW-0143">Chaperone</keyword>
<keyword evidence="3 8" id="KW-0479">Metal-binding</keyword>
<keyword evidence="5" id="KW-0496">Mitochondrion</keyword>
<dbReference type="VEuPathDB" id="PlasmoDB:PKNH_0610200"/>
<dbReference type="GO" id="GO:0005758">
    <property type="term" value="C:mitochondrial intermembrane space"/>
    <property type="evidence" value="ECO:0007669"/>
    <property type="project" value="UniProtKB-SubCell"/>
</dbReference>
<dbReference type="Pfam" id="PF05051">
    <property type="entry name" value="COX17"/>
    <property type="match status" value="1"/>
</dbReference>
<evidence type="ECO:0000313" key="10">
    <source>
        <dbReference type="Proteomes" id="UP000195012"/>
    </source>
</evidence>
<dbReference type="PANTHER" id="PTHR16719:SF0">
    <property type="entry name" value="CYTOCHROME C OXIDASE COPPER CHAPERONE"/>
    <property type="match status" value="1"/>
</dbReference>
<comment type="caution">
    <text evidence="9">The sequence shown here is derived from an EMBL/GenBank/DDBJ whole genome shotgun (WGS) entry which is preliminary data.</text>
</comment>
<dbReference type="GO" id="GO:0016531">
    <property type="term" value="F:copper chaperone activity"/>
    <property type="evidence" value="ECO:0007669"/>
    <property type="project" value="InterPro"/>
</dbReference>
<dbReference type="AlphaFoldDB" id="A0A1Y3DU66"/>
<dbReference type="OrthoDB" id="382086at2759"/>
<dbReference type="VEuPathDB" id="PlasmoDB:PKNOH_S03324900"/>
<dbReference type="GO" id="GO:0005507">
    <property type="term" value="F:copper ion binding"/>
    <property type="evidence" value="ECO:0007669"/>
    <property type="project" value="InterPro"/>
</dbReference>
<accession>A0A1Y3DU66</accession>
<reference evidence="9 10" key="1">
    <citation type="submission" date="2017-05" db="EMBL/GenBank/DDBJ databases">
        <title>PacBio assembly of a Plasmodium knowlesi genome sequence with Hi-C correction and manual annotation of the SICAvar gene family.</title>
        <authorList>
            <person name="Lapp S.A."/>
            <person name="Geraldo J.A."/>
            <person name="Chien J.-T."/>
            <person name="Ay F."/>
            <person name="Pakala S.B."/>
            <person name="Batugedara G."/>
            <person name="Humphrey J.C."/>
            <person name="Debarry J.D."/>
            <person name="Le Roch K.G."/>
            <person name="Galinski M.R."/>
            <person name="Kissinger J.C."/>
        </authorList>
    </citation>
    <scope>NUCLEOTIDE SEQUENCE [LARGE SCALE GENOMIC DNA]</scope>
    <source>
        <strain evidence="10">Malayan Strain Pk1 (A+)</strain>
    </source>
</reference>
<sequence>MGFFSNWPFKNTSEEAKGGAPKKKICCVCLETKKLRDECIVKLGEEQCRKYIEDHNQCLRNEGFDVKLLSFKNHQPLGQLRRLTVETVRDFLLHPYKSKHQAKSILYPHTEDSKAQPPSTRTKMLLRRYPIGRCLRVFPPTLTKHPNVIRKYVQPPRREASTMTYTPFKCSTISSTNLAQQRISNITCTQIDVTKQVKRFYNPRENINWTLIRFRHRVSQLRKKKLKYKNHSKVALRFRLTRFGWERLQSGRNASKRNLSIKKYNEKMKIKYVSRDDIKKFKFQMPSYVLRLRDSPVDYNPNIMRARKFLPSHFG</sequence>
<comment type="subcellular location">
    <subcellularLocation>
        <location evidence="1">Mitochondrion intermembrane space</location>
    </subcellularLocation>
</comment>
<evidence type="ECO:0000256" key="5">
    <source>
        <dbReference type="ARBA" id="ARBA00023128"/>
    </source>
</evidence>
<evidence type="ECO:0000313" key="9">
    <source>
        <dbReference type="EMBL" id="OTN68243.1"/>
    </source>
</evidence>
<dbReference type="InterPro" id="IPR007745">
    <property type="entry name" value="Cyt_c_oxidase_Cu-chaperone"/>
</dbReference>
<keyword evidence="6" id="KW-1015">Disulfide bond</keyword>
<evidence type="ECO:0000256" key="3">
    <source>
        <dbReference type="ARBA" id="ARBA00022723"/>
    </source>
</evidence>
<organism evidence="9 10">
    <name type="scientific">Plasmodium knowlesi</name>
    <dbReference type="NCBI Taxonomy" id="5850"/>
    <lineage>
        <taxon>Eukaryota</taxon>
        <taxon>Sar</taxon>
        <taxon>Alveolata</taxon>
        <taxon>Apicomplexa</taxon>
        <taxon>Aconoidasida</taxon>
        <taxon>Haemosporida</taxon>
        <taxon>Plasmodiidae</taxon>
        <taxon>Plasmodium</taxon>
        <taxon>Plasmodium (Plasmodium)</taxon>
    </lineage>
</organism>
<dbReference type="VEuPathDB" id="PlasmoDB:PKNH_0610100"/>
<dbReference type="VEuPathDB" id="PlasmoDB:PKA1H_060015000"/>
<name>A0A1Y3DU66_PLAKN</name>
<dbReference type="SUPFAM" id="SSF47072">
    <property type="entry name" value="Cysteine alpha-hairpin motif"/>
    <property type="match status" value="1"/>
</dbReference>
<keyword evidence="4 8" id="KW-0186">Copper</keyword>
<evidence type="ECO:0000256" key="2">
    <source>
        <dbReference type="ARBA" id="ARBA00009241"/>
    </source>
</evidence>
<feature type="binding site" evidence="8">
    <location>
        <position position="26"/>
    </location>
    <ligand>
        <name>Cu cation</name>
        <dbReference type="ChEBI" id="CHEBI:23378"/>
    </ligand>
</feature>
<dbReference type="PROSITE" id="PS51808">
    <property type="entry name" value="CHCH"/>
    <property type="match status" value="1"/>
</dbReference>
<evidence type="ECO:0008006" key="11">
    <source>
        <dbReference type="Google" id="ProtNLM"/>
    </source>
</evidence>
<dbReference type="InterPro" id="IPR009069">
    <property type="entry name" value="Cys_alpha_HP_mot_SF"/>
</dbReference>
<evidence type="ECO:0000256" key="4">
    <source>
        <dbReference type="ARBA" id="ARBA00023008"/>
    </source>
</evidence>
<evidence type="ECO:0000256" key="6">
    <source>
        <dbReference type="ARBA" id="ARBA00023157"/>
    </source>
</evidence>
<evidence type="ECO:0000256" key="7">
    <source>
        <dbReference type="ARBA" id="ARBA00023186"/>
    </source>
</evidence>
<dbReference type="eggNOG" id="ENOG502SVM0">
    <property type="taxonomic scope" value="Eukaryota"/>
</dbReference>
<protein>
    <recommendedName>
        <fullName evidence="11">Cytochrome c oxidase copper chaperone</fullName>
    </recommendedName>
</protein>
<feature type="binding site" evidence="8">
    <location>
        <position position="27"/>
    </location>
    <ligand>
        <name>Cu cation</name>
        <dbReference type="ChEBI" id="CHEBI:23378"/>
    </ligand>
</feature>
<gene>
    <name evidence="9" type="ORF">PKNOH_S03324900</name>
</gene>
<dbReference type="EMBL" id="NETL01000017">
    <property type="protein sequence ID" value="OTN68243.1"/>
    <property type="molecule type" value="Genomic_DNA"/>
</dbReference>
<evidence type="ECO:0000256" key="8">
    <source>
        <dbReference type="PIRSR" id="PIRSR607745-1"/>
    </source>
</evidence>
<dbReference type="FunFam" id="1.10.287.1130:FF:000006">
    <property type="entry name" value="Cytochrome c oxidase copper chaperone"/>
    <property type="match status" value="1"/>
</dbReference>
<evidence type="ECO:0000256" key="1">
    <source>
        <dbReference type="ARBA" id="ARBA00004569"/>
    </source>
</evidence>
<dbReference type="PANTHER" id="PTHR16719">
    <property type="entry name" value="CYTOCHROME C OXIDASE COPPER CHAPERONE"/>
    <property type="match status" value="1"/>
</dbReference>
<dbReference type="Proteomes" id="UP000195012">
    <property type="component" value="Unassembled WGS sequence"/>
</dbReference>